<accession>A0A927EDH1</accession>
<dbReference type="InterPro" id="IPR016181">
    <property type="entry name" value="Acyl_CoA_acyltransferase"/>
</dbReference>
<dbReference type="Proteomes" id="UP000619295">
    <property type="component" value="Unassembled WGS sequence"/>
</dbReference>
<keyword evidence="3" id="KW-1185">Reference proteome</keyword>
<evidence type="ECO:0000313" key="2">
    <source>
        <dbReference type="EMBL" id="MBD3846694.1"/>
    </source>
</evidence>
<dbReference type="SUPFAM" id="SSF55729">
    <property type="entry name" value="Acyl-CoA N-acyltransferases (Nat)"/>
    <property type="match status" value="1"/>
</dbReference>
<reference evidence="2" key="1">
    <citation type="submission" date="2020-09" db="EMBL/GenBank/DDBJ databases">
        <title>Bosea spartocytisi sp. nov. a root nodule endophyte of Spartocytisus supranubius in the high mountain ecosystem fo the Teide National Park (Canary Islands, Spain).</title>
        <authorList>
            <person name="Pulido-Suarez L."/>
            <person name="Peix A."/>
            <person name="Igual J.M."/>
            <person name="Socas-Perez N."/>
            <person name="Velazquez E."/>
            <person name="Flores-Felix J.D."/>
            <person name="Leon-Barrios M."/>
        </authorList>
    </citation>
    <scope>NUCLEOTIDE SEQUENCE</scope>
    <source>
        <strain evidence="2">SSUT16</strain>
    </source>
</reference>
<feature type="domain" description="N-acetyltransferase" evidence="1">
    <location>
        <begin position="14"/>
        <end position="169"/>
    </location>
</feature>
<evidence type="ECO:0000259" key="1">
    <source>
        <dbReference type="PROSITE" id="PS51186"/>
    </source>
</evidence>
<dbReference type="InterPro" id="IPR051531">
    <property type="entry name" value="N-acetyltransferase"/>
</dbReference>
<gene>
    <name evidence="2" type="ORF">IED13_13370</name>
</gene>
<proteinExistence type="predicted"/>
<comment type="caution">
    <text evidence="2">The sequence shown here is derived from an EMBL/GenBank/DDBJ whole genome shotgun (WGS) entry which is preliminary data.</text>
</comment>
<dbReference type="Pfam" id="PF13302">
    <property type="entry name" value="Acetyltransf_3"/>
    <property type="match status" value="1"/>
</dbReference>
<dbReference type="PANTHER" id="PTHR43792">
    <property type="entry name" value="GNAT FAMILY, PUTATIVE (AFU_ORTHOLOGUE AFUA_3G00765)-RELATED-RELATED"/>
    <property type="match status" value="1"/>
</dbReference>
<dbReference type="RefSeq" id="WP_191124456.1">
    <property type="nucleotide sequence ID" value="NZ_JACXWY010000007.1"/>
</dbReference>
<dbReference type="GO" id="GO:0016747">
    <property type="term" value="F:acyltransferase activity, transferring groups other than amino-acyl groups"/>
    <property type="evidence" value="ECO:0007669"/>
    <property type="project" value="InterPro"/>
</dbReference>
<dbReference type="PROSITE" id="PS51186">
    <property type="entry name" value="GNAT"/>
    <property type="match status" value="1"/>
</dbReference>
<protein>
    <submittedName>
        <fullName evidence="2">GNAT family N-acetyltransferase</fullName>
    </submittedName>
</protein>
<sequence>MSQPLVPTLQTQRLTLRPMTEADFPAYAAFLASPRSRWMGGPLTTREAWGMFCHDIACWPLFGHGALMIALSANGACIGQVGINAGPLFPEKELGWLLYDGHEGQGYATEAARAMLDWAARTLRLSSLVSYVDPGNAASIAVAERLGAVRDARAERPDPEDLVYRHALSSLSG</sequence>
<dbReference type="Gene3D" id="3.40.630.30">
    <property type="match status" value="1"/>
</dbReference>
<dbReference type="AlphaFoldDB" id="A0A927EDH1"/>
<dbReference type="EMBL" id="JACXWY010000007">
    <property type="protein sequence ID" value="MBD3846694.1"/>
    <property type="molecule type" value="Genomic_DNA"/>
</dbReference>
<dbReference type="InterPro" id="IPR000182">
    <property type="entry name" value="GNAT_dom"/>
</dbReference>
<evidence type="ECO:0000313" key="3">
    <source>
        <dbReference type="Proteomes" id="UP000619295"/>
    </source>
</evidence>
<dbReference type="PANTHER" id="PTHR43792:SF1">
    <property type="entry name" value="N-ACETYLTRANSFERASE DOMAIN-CONTAINING PROTEIN"/>
    <property type="match status" value="1"/>
</dbReference>
<organism evidence="2 3">
    <name type="scientific">Bosea spartocytisi</name>
    <dbReference type="NCBI Taxonomy" id="2773451"/>
    <lineage>
        <taxon>Bacteria</taxon>
        <taxon>Pseudomonadati</taxon>
        <taxon>Pseudomonadota</taxon>
        <taxon>Alphaproteobacteria</taxon>
        <taxon>Hyphomicrobiales</taxon>
        <taxon>Boseaceae</taxon>
        <taxon>Bosea</taxon>
    </lineage>
</organism>
<name>A0A927EDH1_9HYPH</name>